<sequence length="336" mass="37219">MLALILIIPSTIALFEVKEQSFPQFLFDEKIFGFIVAIILSLLCGGVFIAAGKKQISGSGLREGFAIVTFGWMIFTLLGSLPLFFYFLSNIESKSLGQIFLSFTDANFEVMSGYTTTGATILKEIENLPRGILFWRSLTHWLGGMGIVTLAMSIFPAYGVAAYQMFRGEVPGPTTERLKPRLAQTAKILWGVYALLTLLETIMLMAGKMSLFDSLSHAFGTMATGGFSTKNGSIGAYNSTYIDIVVSIFMFLAGMNFMIHYNVMFTGNFGPIKKNSEFHFYTGVILTAILISTISLSVNGLGSKEQARRSYRNNPLTETELVEKFETEQNKLNSWH</sequence>
<dbReference type="InterPro" id="IPR003445">
    <property type="entry name" value="Cat_transpt"/>
</dbReference>
<dbReference type="AlphaFoldDB" id="A0A0F9DD50"/>
<dbReference type="GO" id="GO:0030001">
    <property type="term" value="P:metal ion transport"/>
    <property type="evidence" value="ECO:0007669"/>
    <property type="project" value="UniProtKB-ARBA"/>
</dbReference>
<evidence type="ECO:0000256" key="4">
    <source>
        <dbReference type="ARBA" id="ARBA00022475"/>
    </source>
</evidence>
<feature type="transmembrane region" description="Helical" evidence="9">
    <location>
        <begin position="241"/>
        <end position="259"/>
    </location>
</feature>
<dbReference type="PANTHER" id="PTHR32024:SF2">
    <property type="entry name" value="TRK SYSTEM POTASSIUM UPTAKE PROTEIN TRKG-RELATED"/>
    <property type="match status" value="1"/>
</dbReference>
<keyword evidence="4" id="KW-1003">Cell membrane</keyword>
<gene>
    <name evidence="10" type="ORF">LCGC14_2293420</name>
</gene>
<keyword evidence="8 9" id="KW-0472">Membrane</keyword>
<feature type="transmembrane region" description="Helical" evidence="9">
    <location>
        <begin position="31"/>
        <end position="52"/>
    </location>
</feature>
<proteinExistence type="inferred from homology"/>
<dbReference type="GO" id="GO:0005886">
    <property type="term" value="C:plasma membrane"/>
    <property type="evidence" value="ECO:0007669"/>
    <property type="project" value="UniProtKB-SubCell"/>
</dbReference>
<keyword evidence="7" id="KW-0406">Ion transport</keyword>
<comment type="caution">
    <text evidence="10">The sequence shown here is derived from an EMBL/GenBank/DDBJ whole genome shotgun (WGS) entry which is preliminary data.</text>
</comment>
<evidence type="ECO:0000256" key="5">
    <source>
        <dbReference type="ARBA" id="ARBA00022692"/>
    </source>
</evidence>
<protein>
    <recommendedName>
        <fullName evidence="11">Potassium transporter</fullName>
    </recommendedName>
</protein>
<evidence type="ECO:0000256" key="7">
    <source>
        <dbReference type="ARBA" id="ARBA00023065"/>
    </source>
</evidence>
<dbReference type="GO" id="GO:0008324">
    <property type="term" value="F:monoatomic cation transmembrane transporter activity"/>
    <property type="evidence" value="ECO:0007669"/>
    <property type="project" value="InterPro"/>
</dbReference>
<feature type="transmembrane region" description="Helical" evidence="9">
    <location>
        <begin position="279"/>
        <end position="302"/>
    </location>
</feature>
<feature type="transmembrane region" description="Helical" evidence="9">
    <location>
        <begin position="187"/>
        <end position="205"/>
    </location>
</feature>
<evidence type="ECO:0000256" key="3">
    <source>
        <dbReference type="ARBA" id="ARBA00022448"/>
    </source>
</evidence>
<evidence type="ECO:0000256" key="6">
    <source>
        <dbReference type="ARBA" id="ARBA00022989"/>
    </source>
</evidence>
<evidence type="ECO:0000313" key="10">
    <source>
        <dbReference type="EMBL" id="KKL51646.1"/>
    </source>
</evidence>
<reference evidence="10" key="1">
    <citation type="journal article" date="2015" name="Nature">
        <title>Complex archaea that bridge the gap between prokaryotes and eukaryotes.</title>
        <authorList>
            <person name="Spang A."/>
            <person name="Saw J.H."/>
            <person name="Jorgensen S.L."/>
            <person name="Zaremba-Niedzwiedzka K."/>
            <person name="Martijn J."/>
            <person name="Lind A.E."/>
            <person name="van Eijk R."/>
            <person name="Schleper C."/>
            <person name="Guy L."/>
            <person name="Ettema T.J."/>
        </authorList>
    </citation>
    <scope>NUCLEOTIDE SEQUENCE</scope>
</reference>
<feature type="transmembrane region" description="Helical" evidence="9">
    <location>
        <begin position="141"/>
        <end position="166"/>
    </location>
</feature>
<keyword evidence="3" id="KW-0813">Transport</keyword>
<name>A0A0F9DD50_9ZZZZ</name>
<dbReference type="EMBL" id="LAZR01032173">
    <property type="protein sequence ID" value="KKL51646.1"/>
    <property type="molecule type" value="Genomic_DNA"/>
</dbReference>
<evidence type="ECO:0000256" key="9">
    <source>
        <dbReference type="SAM" id="Phobius"/>
    </source>
</evidence>
<evidence type="ECO:0000256" key="1">
    <source>
        <dbReference type="ARBA" id="ARBA00004651"/>
    </source>
</evidence>
<keyword evidence="6 9" id="KW-1133">Transmembrane helix</keyword>
<feature type="transmembrane region" description="Helical" evidence="9">
    <location>
        <begin position="64"/>
        <end position="88"/>
    </location>
</feature>
<accession>A0A0F9DD50</accession>
<evidence type="ECO:0000256" key="2">
    <source>
        <dbReference type="ARBA" id="ARBA00009137"/>
    </source>
</evidence>
<feature type="transmembrane region" description="Helical" evidence="9">
    <location>
        <begin position="211"/>
        <end position="229"/>
    </location>
</feature>
<dbReference type="Pfam" id="PF02386">
    <property type="entry name" value="TrkH"/>
    <property type="match status" value="1"/>
</dbReference>
<organism evidence="10">
    <name type="scientific">marine sediment metagenome</name>
    <dbReference type="NCBI Taxonomy" id="412755"/>
    <lineage>
        <taxon>unclassified sequences</taxon>
        <taxon>metagenomes</taxon>
        <taxon>ecological metagenomes</taxon>
    </lineage>
</organism>
<comment type="subcellular location">
    <subcellularLocation>
        <location evidence="1">Cell membrane</location>
        <topology evidence="1">Multi-pass membrane protein</topology>
    </subcellularLocation>
</comment>
<feature type="non-terminal residue" evidence="10">
    <location>
        <position position="336"/>
    </location>
</feature>
<keyword evidence="5 9" id="KW-0812">Transmembrane</keyword>
<evidence type="ECO:0000256" key="8">
    <source>
        <dbReference type="ARBA" id="ARBA00023136"/>
    </source>
</evidence>
<comment type="similarity">
    <text evidence="2">Belongs to the TrkH potassium transport family.</text>
</comment>
<evidence type="ECO:0008006" key="11">
    <source>
        <dbReference type="Google" id="ProtNLM"/>
    </source>
</evidence>
<dbReference type="PANTHER" id="PTHR32024">
    <property type="entry name" value="TRK SYSTEM POTASSIUM UPTAKE PROTEIN TRKG-RELATED"/>
    <property type="match status" value="1"/>
</dbReference>